<dbReference type="PANTHER" id="PTHR11638">
    <property type="entry name" value="ATP-DEPENDENT CLP PROTEASE"/>
    <property type="match status" value="1"/>
</dbReference>
<dbReference type="PANTHER" id="PTHR11638:SF18">
    <property type="entry name" value="HEAT SHOCK PROTEIN 104"/>
    <property type="match status" value="1"/>
</dbReference>
<proteinExistence type="predicted"/>
<dbReference type="GO" id="GO:0005737">
    <property type="term" value="C:cytoplasm"/>
    <property type="evidence" value="ECO:0007669"/>
    <property type="project" value="TreeGrafter"/>
</dbReference>
<dbReference type="Pfam" id="PF10431">
    <property type="entry name" value="ClpB_D2-small"/>
    <property type="match status" value="1"/>
</dbReference>
<dbReference type="GO" id="GO:0005524">
    <property type="term" value="F:ATP binding"/>
    <property type="evidence" value="ECO:0007669"/>
    <property type="project" value="UniProtKB-KW"/>
</dbReference>
<keyword evidence="1" id="KW-0547">Nucleotide-binding</keyword>
<dbReference type="GO" id="GO:0034605">
    <property type="term" value="P:cellular response to heat"/>
    <property type="evidence" value="ECO:0007669"/>
    <property type="project" value="TreeGrafter"/>
</dbReference>
<dbReference type="Proteomes" id="UP000176444">
    <property type="component" value="Unassembled WGS sequence"/>
</dbReference>
<dbReference type="Gene3D" id="3.40.50.300">
    <property type="entry name" value="P-loop containing nucleotide triphosphate hydrolases"/>
    <property type="match status" value="1"/>
</dbReference>
<dbReference type="GO" id="GO:0016887">
    <property type="term" value="F:ATP hydrolysis activity"/>
    <property type="evidence" value="ECO:0007669"/>
    <property type="project" value="InterPro"/>
</dbReference>
<name>A0A1F4UQP8_UNCKA</name>
<dbReference type="SMART" id="SM01086">
    <property type="entry name" value="ClpB_D2-small"/>
    <property type="match status" value="1"/>
</dbReference>
<evidence type="ECO:0000313" key="4">
    <source>
        <dbReference type="EMBL" id="OGC47274.1"/>
    </source>
</evidence>
<dbReference type="InterPro" id="IPR050130">
    <property type="entry name" value="ClpA_ClpB"/>
</dbReference>
<dbReference type="Pfam" id="PF07724">
    <property type="entry name" value="AAA_2"/>
    <property type="match status" value="1"/>
</dbReference>
<gene>
    <name evidence="4" type="ORF">A2713_02430</name>
</gene>
<evidence type="ECO:0000256" key="1">
    <source>
        <dbReference type="ARBA" id="ARBA00022741"/>
    </source>
</evidence>
<sequence length="229" mass="25796">MAKNYFGREDLVIRIDMSEFKDVSSLSRLIGDNSGNIGILTSKVKMHPYSLLFLDEVEKANKDVLNIFLQILDDGRLSDATGEAVDFTNTFIIMTTNAGTKEVIKTIDENKSLDEITKITIEGLKNYFAPEFLNRFTALVPFTPLTQNQVKKITEIKLNSLSQKMLEKNKIRLIFNPEIVGRLSSEGFSKEWGARPLNRLIEDKIETLIADKIINGEVKAGGELTISDY</sequence>
<accession>A0A1F4UQP8</accession>
<dbReference type="InterPro" id="IPR003959">
    <property type="entry name" value="ATPase_AAA_core"/>
</dbReference>
<evidence type="ECO:0000256" key="2">
    <source>
        <dbReference type="ARBA" id="ARBA00022840"/>
    </source>
</evidence>
<organism evidence="4 5">
    <name type="scientific">candidate division WWE3 bacterium RIFCSPHIGHO2_01_FULL_35_17</name>
    <dbReference type="NCBI Taxonomy" id="1802614"/>
    <lineage>
        <taxon>Bacteria</taxon>
        <taxon>Katanobacteria</taxon>
    </lineage>
</organism>
<dbReference type="InterPro" id="IPR001270">
    <property type="entry name" value="ClpA/B"/>
</dbReference>
<dbReference type="PRINTS" id="PR00300">
    <property type="entry name" value="CLPPROTEASEA"/>
</dbReference>
<comment type="caution">
    <text evidence="4">The sequence shown here is derived from an EMBL/GenBank/DDBJ whole genome shotgun (WGS) entry which is preliminary data.</text>
</comment>
<dbReference type="InterPro" id="IPR019489">
    <property type="entry name" value="Clp_ATPase_C"/>
</dbReference>
<dbReference type="EMBL" id="MEUX01000021">
    <property type="protein sequence ID" value="OGC47274.1"/>
    <property type="molecule type" value="Genomic_DNA"/>
</dbReference>
<protein>
    <recommendedName>
        <fullName evidence="3">Clp ATPase C-terminal domain-containing protein</fullName>
    </recommendedName>
</protein>
<evidence type="ECO:0000259" key="3">
    <source>
        <dbReference type="SMART" id="SM01086"/>
    </source>
</evidence>
<reference evidence="4 5" key="1">
    <citation type="journal article" date="2016" name="Nat. Commun.">
        <title>Thousands of microbial genomes shed light on interconnected biogeochemical processes in an aquifer system.</title>
        <authorList>
            <person name="Anantharaman K."/>
            <person name="Brown C.T."/>
            <person name="Hug L.A."/>
            <person name="Sharon I."/>
            <person name="Castelle C.J."/>
            <person name="Probst A.J."/>
            <person name="Thomas B.C."/>
            <person name="Singh A."/>
            <person name="Wilkins M.J."/>
            <person name="Karaoz U."/>
            <person name="Brodie E.L."/>
            <person name="Williams K.H."/>
            <person name="Hubbard S.S."/>
            <person name="Banfield J.F."/>
        </authorList>
    </citation>
    <scope>NUCLEOTIDE SEQUENCE [LARGE SCALE GENOMIC DNA]</scope>
</reference>
<dbReference type="InterPro" id="IPR027417">
    <property type="entry name" value="P-loop_NTPase"/>
</dbReference>
<feature type="domain" description="Clp ATPase C-terminal" evidence="3">
    <location>
        <begin position="145"/>
        <end position="229"/>
    </location>
</feature>
<evidence type="ECO:0000313" key="5">
    <source>
        <dbReference type="Proteomes" id="UP000176444"/>
    </source>
</evidence>
<keyword evidence="2" id="KW-0067">ATP-binding</keyword>
<dbReference type="SUPFAM" id="SSF52540">
    <property type="entry name" value="P-loop containing nucleoside triphosphate hydrolases"/>
    <property type="match status" value="1"/>
</dbReference>
<dbReference type="AlphaFoldDB" id="A0A1F4UQP8"/>
<dbReference type="Gene3D" id="1.10.8.60">
    <property type="match status" value="1"/>
</dbReference>